<evidence type="ECO:0000313" key="1">
    <source>
        <dbReference type="EMBL" id="MBC6466410.1"/>
    </source>
</evidence>
<dbReference type="Gene3D" id="3.40.50.300">
    <property type="entry name" value="P-loop containing nucleotide triphosphate hydrolases"/>
    <property type="match status" value="1"/>
</dbReference>
<dbReference type="Pfam" id="PF13671">
    <property type="entry name" value="AAA_33"/>
    <property type="match status" value="1"/>
</dbReference>
<dbReference type="Proteomes" id="UP000805614">
    <property type="component" value="Unassembled WGS sequence"/>
</dbReference>
<dbReference type="SUPFAM" id="SSF52540">
    <property type="entry name" value="P-loop containing nucleoside triphosphate hydrolases"/>
    <property type="match status" value="1"/>
</dbReference>
<comment type="caution">
    <text evidence="1">The sequence shown here is derived from an EMBL/GenBank/DDBJ whole genome shotgun (WGS) entry which is preliminary data.</text>
</comment>
<gene>
    <name evidence="1" type="ORF">HKK74_12975</name>
</gene>
<dbReference type="InterPro" id="IPR052732">
    <property type="entry name" value="Cell-binding_unc_protein"/>
</dbReference>
<reference evidence="1 2" key="1">
    <citation type="submission" date="2020-06" db="EMBL/GenBank/DDBJ databases">
        <title>Actinomadura xiongansis sp. nov., isolated from soil of Baiyangdian.</title>
        <authorList>
            <person name="Zhang X."/>
        </authorList>
    </citation>
    <scope>NUCLEOTIDE SEQUENCE [LARGE SCALE GENOMIC DNA]</scope>
    <source>
        <strain evidence="1 2">HBUM206468</strain>
    </source>
</reference>
<keyword evidence="2" id="KW-1185">Reference proteome</keyword>
<name>A0ABR7LNV0_9ACTN</name>
<sequence length="273" mass="29862">MDEQAASVAETHAGLVFFVGDRAYKLKKPVNLGFLDFSTRERYYVAYRAFVRVKVACLRWEQGDTAAATEAGRYAEIALRHLNAGAVSLVLVGGLPGTGKSALSEALGDRLGFTVLSSDRVRKELAELPPGVAAAAPYSTGIYDDSWTKRTYAELLRRTERLLSYGESVIIDASWTSARYRADAARIAAHSDLVSLICRTPLAHERLRTRTRGVSDADPMIAARMAEDADPWPDAIGIDTTGPIDDTIEHALSAVRPHGADHPWRRNPRLSPD</sequence>
<organism evidence="1 2">
    <name type="scientific">Actinomadura alba</name>
    <dbReference type="NCBI Taxonomy" id="406431"/>
    <lineage>
        <taxon>Bacteria</taxon>
        <taxon>Bacillati</taxon>
        <taxon>Actinomycetota</taxon>
        <taxon>Actinomycetes</taxon>
        <taxon>Streptosporangiales</taxon>
        <taxon>Thermomonosporaceae</taxon>
        <taxon>Actinomadura</taxon>
    </lineage>
</organism>
<protein>
    <submittedName>
        <fullName evidence="1">AAA family ATPase</fullName>
    </submittedName>
</protein>
<accession>A0ABR7LNV0</accession>
<dbReference type="InterPro" id="IPR027417">
    <property type="entry name" value="P-loop_NTPase"/>
</dbReference>
<dbReference type="PANTHER" id="PTHR43883">
    <property type="entry name" value="SLR0207 PROTEIN"/>
    <property type="match status" value="1"/>
</dbReference>
<dbReference type="EMBL" id="JABVEC010000008">
    <property type="protein sequence ID" value="MBC6466410.1"/>
    <property type="molecule type" value="Genomic_DNA"/>
</dbReference>
<evidence type="ECO:0000313" key="2">
    <source>
        <dbReference type="Proteomes" id="UP000805614"/>
    </source>
</evidence>
<dbReference type="PANTHER" id="PTHR43883:SF1">
    <property type="entry name" value="GLUCONOKINASE"/>
    <property type="match status" value="1"/>
</dbReference>
<proteinExistence type="predicted"/>
<dbReference type="RefSeq" id="WP_187243424.1">
    <property type="nucleotide sequence ID" value="NZ_BAAAOK010000009.1"/>
</dbReference>